<feature type="transmembrane region" description="Helical" evidence="1">
    <location>
        <begin position="21"/>
        <end position="44"/>
    </location>
</feature>
<evidence type="ECO:0000259" key="2">
    <source>
        <dbReference type="Pfam" id="PF07811"/>
    </source>
</evidence>
<dbReference type="EMBL" id="UOED01000021">
    <property type="protein sequence ID" value="VAV87085.1"/>
    <property type="molecule type" value="Genomic_DNA"/>
</dbReference>
<protein>
    <recommendedName>
        <fullName evidence="2">TadE-like domain-containing protein</fullName>
    </recommendedName>
</protein>
<evidence type="ECO:0000256" key="1">
    <source>
        <dbReference type="SAM" id="Phobius"/>
    </source>
</evidence>
<dbReference type="InterPro" id="IPR012495">
    <property type="entry name" value="TadE-like_dom"/>
</dbReference>
<keyword evidence="1" id="KW-0812">Transmembrane</keyword>
<reference evidence="3" key="1">
    <citation type="submission" date="2018-06" db="EMBL/GenBank/DDBJ databases">
        <authorList>
            <person name="Zhirakovskaya E."/>
        </authorList>
    </citation>
    <scope>NUCLEOTIDE SEQUENCE</scope>
</reference>
<feature type="domain" description="TadE-like" evidence="2">
    <location>
        <begin position="23"/>
        <end position="65"/>
    </location>
</feature>
<evidence type="ECO:0000313" key="3">
    <source>
        <dbReference type="EMBL" id="VAV87085.1"/>
    </source>
</evidence>
<organism evidence="3">
    <name type="scientific">hydrothermal vent metagenome</name>
    <dbReference type="NCBI Taxonomy" id="652676"/>
    <lineage>
        <taxon>unclassified sequences</taxon>
        <taxon>metagenomes</taxon>
        <taxon>ecological metagenomes</taxon>
    </lineage>
</organism>
<dbReference type="Pfam" id="PF07811">
    <property type="entry name" value="TadE"/>
    <property type="match status" value="1"/>
</dbReference>
<keyword evidence="1" id="KW-0472">Membrane</keyword>
<name>A0A3B0RUE2_9ZZZZ</name>
<proteinExistence type="predicted"/>
<accession>A0A3B0RUE2</accession>
<sequence>MKNDNRNHRIRSFLRRLRNNSAGAAFVEFALVFPIITLATVGTLEVGMTMVSTILLEGAISEASRSGMTGYVAAGSTREEYINNLLQERTFGIIDLTNLVITQTVYETFSDVGLPEPYTDTNGDGSYTAGVDSYTDLNCNNTWDVDVGAGGLGGPGEIVLYQAVYDANFMTGFFSKAIGDEDGKIKLTASTVIQNEPYGTPPPGCVIQVKI</sequence>
<dbReference type="AlphaFoldDB" id="A0A3B0RUE2"/>
<keyword evidence="1" id="KW-1133">Transmembrane helix</keyword>
<gene>
    <name evidence="3" type="ORF">MNBD_ALPHA02-424</name>
</gene>